<proteinExistence type="predicted"/>
<reference evidence="1 2" key="1">
    <citation type="submission" date="2024-05" db="EMBL/GenBank/DDBJ databases">
        <title>Genetic variation in Jamaican populations of the coffee berry borer (Hypothenemus hampei).</title>
        <authorList>
            <person name="Errbii M."/>
            <person name="Myrie A."/>
        </authorList>
    </citation>
    <scope>NUCLEOTIDE SEQUENCE [LARGE SCALE GENOMIC DNA]</scope>
    <source>
        <strain evidence="1">JA-Hopewell-2020-01-JO</strain>
        <tissue evidence="1">Whole body</tissue>
    </source>
</reference>
<keyword evidence="2" id="KW-1185">Reference proteome</keyword>
<organism evidence="1 2">
    <name type="scientific">Hypothenemus hampei</name>
    <name type="common">Coffee berry borer</name>
    <dbReference type="NCBI Taxonomy" id="57062"/>
    <lineage>
        <taxon>Eukaryota</taxon>
        <taxon>Metazoa</taxon>
        <taxon>Ecdysozoa</taxon>
        <taxon>Arthropoda</taxon>
        <taxon>Hexapoda</taxon>
        <taxon>Insecta</taxon>
        <taxon>Pterygota</taxon>
        <taxon>Neoptera</taxon>
        <taxon>Endopterygota</taxon>
        <taxon>Coleoptera</taxon>
        <taxon>Polyphaga</taxon>
        <taxon>Cucujiformia</taxon>
        <taxon>Curculionidae</taxon>
        <taxon>Scolytinae</taxon>
        <taxon>Hypothenemus</taxon>
    </lineage>
</organism>
<accession>A0ABD1EH86</accession>
<comment type="caution">
    <text evidence="1">The sequence shown here is derived from an EMBL/GenBank/DDBJ whole genome shotgun (WGS) entry which is preliminary data.</text>
</comment>
<sequence>MGTKKYGIDIVSLKDLKEFQQSLKDKKRKRLTTLFQVECLVSINGTEPEKYIVCTNPGILTINHMGTLYIRNRIHSTIGTDVQILFIGKKTFFNTLVIKFESVDSKTHFLTSLGNLFESESSRSDSNSDTGSSDSGL</sequence>
<dbReference type="AlphaFoldDB" id="A0ABD1EH86"/>
<evidence type="ECO:0000313" key="2">
    <source>
        <dbReference type="Proteomes" id="UP001566132"/>
    </source>
</evidence>
<dbReference type="Proteomes" id="UP001566132">
    <property type="component" value="Unassembled WGS sequence"/>
</dbReference>
<name>A0ABD1EH86_HYPHA</name>
<evidence type="ECO:0000313" key="1">
    <source>
        <dbReference type="EMBL" id="KAL1492506.1"/>
    </source>
</evidence>
<protein>
    <recommendedName>
        <fullName evidence="3">YokE-like PH domain-containing protein</fullName>
    </recommendedName>
</protein>
<dbReference type="EMBL" id="JBDJPC010000008">
    <property type="protein sequence ID" value="KAL1492506.1"/>
    <property type="molecule type" value="Genomic_DNA"/>
</dbReference>
<evidence type="ECO:0008006" key="3">
    <source>
        <dbReference type="Google" id="ProtNLM"/>
    </source>
</evidence>
<gene>
    <name evidence="1" type="ORF">ABEB36_010750</name>
</gene>